<protein>
    <recommendedName>
        <fullName evidence="2">DUF6444 domain-containing protein</fullName>
    </recommendedName>
</protein>
<comment type="caution">
    <text evidence="3">The sequence shown here is derived from an EMBL/GenBank/DDBJ whole genome shotgun (WGS) entry which is preliminary data.</text>
</comment>
<keyword evidence="4" id="KW-1185">Reference proteome</keyword>
<evidence type="ECO:0000256" key="1">
    <source>
        <dbReference type="SAM" id="MobiDB-lite"/>
    </source>
</evidence>
<evidence type="ECO:0000313" key="3">
    <source>
        <dbReference type="EMBL" id="GFH39154.1"/>
    </source>
</evidence>
<gene>
    <name evidence="3" type="ORF">SCWH03_54190</name>
</gene>
<reference evidence="3 4" key="1">
    <citation type="submission" date="2020-02" db="EMBL/GenBank/DDBJ databases">
        <title>Whole Genome Shotgun Sequence of Streptomyces sp. strain CWH03.</title>
        <authorList>
            <person name="Dohra H."/>
            <person name="Kodani S."/>
            <person name="Yamamura H."/>
        </authorList>
    </citation>
    <scope>NUCLEOTIDE SEQUENCE [LARGE SCALE GENOMIC DNA]</scope>
    <source>
        <strain evidence="3 4">CWH03</strain>
    </source>
</reference>
<proteinExistence type="predicted"/>
<dbReference type="InterPro" id="IPR045618">
    <property type="entry name" value="DUF6444"/>
</dbReference>
<dbReference type="Proteomes" id="UP000484988">
    <property type="component" value="Unassembled WGS sequence"/>
</dbReference>
<feature type="domain" description="DUF6444" evidence="2">
    <location>
        <begin position="6"/>
        <end position="89"/>
    </location>
</feature>
<sequence>MSSTPPPQPSYEDLAALIVELKLLVSAQAETITVQAERIAELERQVAADSHNSSRPPSSDGLRKKPAPKSLRKATGRKPGRAKGNPGGRLEQVADPDRIIDHYPAACGDSWCWSMKRASTRSGRASPMYPRGGGWSSLRLTASPPWPMSTSTGRICGRVAW</sequence>
<name>A0A6A0B4F2_9ACTN</name>
<feature type="region of interest" description="Disordered" evidence="1">
    <location>
        <begin position="45"/>
        <end position="96"/>
    </location>
</feature>
<evidence type="ECO:0000259" key="2">
    <source>
        <dbReference type="Pfam" id="PF20042"/>
    </source>
</evidence>
<dbReference type="Pfam" id="PF20042">
    <property type="entry name" value="DUF6444"/>
    <property type="match status" value="1"/>
</dbReference>
<evidence type="ECO:0000313" key="4">
    <source>
        <dbReference type="Proteomes" id="UP000484988"/>
    </source>
</evidence>
<accession>A0A6A0B4F2</accession>
<feature type="compositionally biased region" description="Basic residues" evidence="1">
    <location>
        <begin position="64"/>
        <end position="81"/>
    </location>
</feature>
<dbReference type="AlphaFoldDB" id="A0A6A0B4F2"/>
<organism evidence="3 4">
    <name type="scientific">Streptomyces pacificus</name>
    <dbReference type="NCBI Taxonomy" id="2705029"/>
    <lineage>
        <taxon>Bacteria</taxon>
        <taxon>Bacillati</taxon>
        <taxon>Actinomycetota</taxon>
        <taxon>Actinomycetes</taxon>
        <taxon>Kitasatosporales</taxon>
        <taxon>Streptomycetaceae</taxon>
        <taxon>Streptomyces</taxon>
    </lineage>
</organism>
<dbReference type="EMBL" id="BLLG01000024">
    <property type="protein sequence ID" value="GFH39154.1"/>
    <property type="molecule type" value="Genomic_DNA"/>
</dbReference>